<dbReference type="RefSeq" id="WP_244674586.1">
    <property type="nucleotide sequence ID" value="NZ_CP095046.1"/>
</dbReference>
<organism evidence="1 2">
    <name type="scientific">Hymenobacter cellulosilyticus</name>
    <dbReference type="NCBI Taxonomy" id="2932248"/>
    <lineage>
        <taxon>Bacteria</taxon>
        <taxon>Pseudomonadati</taxon>
        <taxon>Bacteroidota</taxon>
        <taxon>Cytophagia</taxon>
        <taxon>Cytophagales</taxon>
        <taxon>Hymenobacteraceae</taxon>
        <taxon>Hymenobacter</taxon>
    </lineage>
</organism>
<gene>
    <name evidence="1" type="ORF">MUN79_21330</name>
</gene>
<dbReference type="KEGG" id="hcu:MUN79_21330"/>
<dbReference type="Proteomes" id="UP000831796">
    <property type="component" value="Chromosome"/>
</dbReference>
<proteinExistence type="predicted"/>
<evidence type="ECO:0000313" key="2">
    <source>
        <dbReference type="Proteomes" id="UP000831796"/>
    </source>
</evidence>
<name>A0A8T9Q088_9BACT</name>
<accession>A0A8T9Q088</accession>
<sequence length="99" mass="10471">MIQNLLPGAVKQVQAHEIEDVVYLYRTEQGGGGPGLVSWQTADKAPQILQIVVGQTVPFPINGAAGTLTNNCPSVVRVLRPNQLEPGAATARVTEAARI</sequence>
<reference evidence="1" key="1">
    <citation type="submission" date="2022-04" db="EMBL/GenBank/DDBJ databases">
        <title>Hymenobacter sp. isolated from the air.</title>
        <authorList>
            <person name="Won M."/>
            <person name="Lee C.-M."/>
            <person name="Woen H.-Y."/>
            <person name="Kwon S.-W."/>
        </authorList>
    </citation>
    <scope>NUCLEOTIDE SEQUENCE</scope>
    <source>
        <strain evidence="1">5116S-3</strain>
    </source>
</reference>
<evidence type="ECO:0000313" key="1">
    <source>
        <dbReference type="EMBL" id="UOQ71176.1"/>
    </source>
</evidence>
<protein>
    <submittedName>
        <fullName evidence="1">Uncharacterized protein</fullName>
    </submittedName>
</protein>
<dbReference type="EMBL" id="CP095046">
    <property type="protein sequence ID" value="UOQ71176.1"/>
    <property type="molecule type" value="Genomic_DNA"/>
</dbReference>
<dbReference type="AlphaFoldDB" id="A0A8T9Q088"/>
<keyword evidence="2" id="KW-1185">Reference proteome</keyword>